<dbReference type="Proteomes" id="UP000004358">
    <property type="component" value="Unassembled WGS sequence"/>
</dbReference>
<dbReference type="GO" id="GO:0046872">
    <property type="term" value="F:metal ion binding"/>
    <property type="evidence" value="ECO:0007669"/>
    <property type="project" value="UniProtKB-KW"/>
</dbReference>
<evidence type="ECO:0000313" key="9">
    <source>
        <dbReference type="EMBL" id="EAQ77915.1"/>
    </source>
</evidence>
<keyword evidence="6" id="KW-0411">Iron-sulfur</keyword>
<keyword evidence="7" id="KW-0812">Transmembrane</keyword>
<keyword evidence="5" id="KW-0408">Iron</keyword>
<accession>A3ZZX1</accession>
<evidence type="ECO:0000256" key="1">
    <source>
        <dbReference type="ARBA" id="ARBA00004196"/>
    </source>
</evidence>
<comment type="caution">
    <text evidence="9">The sequence shown here is derived from an EMBL/GenBank/DDBJ whole genome shotgun (WGS) entry which is preliminary data.</text>
</comment>
<dbReference type="STRING" id="314230.DSM3645_27091"/>
<evidence type="ECO:0000259" key="8">
    <source>
        <dbReference type="PROSITE" id="PS51379"/>
    </source>
</evidence>
<dbReference type="GO" id="GO:0016020">
    <property type="term" value="C:membrane"/>
    <property type="evidence" value="ECO:0007669"/>
    <property type="project" value="InterPro"/>
</dbReference>
<dbReference type="InterPro" id="IPR017896">
    <property type="entry name" value="4Fe4S_Fe-S-bd"/>
</dbReference>
<evidence type="ECO:0000256" key="6">
    <source>
        <dbReference type="ARBA" id="ARBA00023014"/>
    </source>
</evidence>
<keyword evidence="2" id="KW-0004">4Fe-4S</keyword>
<feature type="transmembrane region" description="Helical" evidence="7">
    <location>
        <begin position="332"/>
        <end position="351"/>
    </location>
</feature>
<dbReference type="InterPro" id="IPR051555">
    <property type="entry name" value="FDH_Electron_Transfer_Unit"/>
</dbReference>
<evidence type="ECO:0000256" key="7">
    <source>
        <dbReference type="SAM" id="Phobius"/>
    </source>
</evidence>
<dbReference type="GO" id="GO:0051539">
    <property type="term" value="F:4 iron, 4 sulfur cluster binding"/>
    <property type="evidence" value="ECO:0007669"/>
    <property type="project" value="UniProtKB-KW"/>
</dbReference>
<dbReference type="Pfam" id="PF13247">
    <property type="entry name" value="Fer4_11"/>
    <property type="match status" value="1"/>
</dbReference>
<dbReference type="OrthoDB" id="9810688at2"/>
<dbReference type="Pfam" id="PF04976">
    <property type="entry name" value="DmsC"/>
    <property type="match status" value="1"/>
</dbReference>
<dbReference type="eggNOG" id="COG0437">
    <property type="taxonomic scope" value="Bacteria"/>
</dbReference>
<gene>
    <name evidence="9" type="ORF">DSM3645_27091</name>
</gene>
<dbReference type="eggNOG" id="COG3302">
    <property type="taxonomic scope" value="Bacteria"/>
</dbReference>
<dbReference type="PROSITE" id="PS51379">
    <property type="entry name" value="4FE4S_FER_2"/>
    <property type="match status" value="2"/>
</dbReference>
<evidence type="ECO:0000256" key="5">
    <source>
        <dbReference type="ARBA" id="ARBA00023004"/>
    </source>
</evidence>
<protein>
    <submittedName>
        <fullName evidence="9">Molybdopterin oxidoreductase, iron sulfur subunit</fullName>
    </submittedName>
</protein>
<dbReference type="InterPro" id="IPR007059">
    <property type="entry name" value="DmsC"/>
</dbReference>
<keyword evidence="4" id="KW-0677">Repeat</keyword>
<evidence type="ECO:0000313" key="10">
    <source>
        <dbReference type="Proteomes" id="UP000004358"/>
    </source>
</evidence>
<dbReference type="PROSITE" id="PS00198">
    <property type="entry name" value="4FE4S_FER_1"/>
    <property type="match status" value="1"/>
</dbReference>
<dbReference type="PANTHER" id="PTHR43545:SF6">
    <property type="entry name" value="FORMATE DEHYDROGENASE, NITRATE-INDUCIBLE, IRON-SULFUR SUBUNIT"/>
    <property type="match status" value="1"/>
</dbReference>
<dbReference type="SUPFAM" id="SSF54862">
    <property type="entry name" value="4Fe-4S ferredoxins"/>
    <property type="match status" value="1"/>
</dbReference>
<dbReference type="HOGENOM" id="CLU_029605_0_0_0"/>
<evidence type="ECO:0000256" key="2">
    <source>
        <dbReference type="ARBA" id="ARBA00022485"/>
    </source>
</evidence>
<dbReference type="EMBL" id="AANZ01000026">
    <property type="protein sequence ID" value="EAQ77915.1"/>
    <property type="molecule type" value="Genomic_DNA"/>
</dbReference>
<dbReference type="Gene3D" id="3.30.70.20">
    <property type="match status" value="2"/>
</dbReference>
<dbReference type="InterPro" id="IPR017900">
    <property type="entry name" value="4Fe4S_Fe_S_CS"/>
</dbReference>
<sequence length="536" mass="57541">MASVIQKQQPVLTDGFDLIQSLLAEQQDLTAVERFSQRHADATTPLMAPLYRELLPAAAPSAGEQYAFEVDLDACSGCKACVVACHNRNGLDEDETWRSVGLLQAEDECATLQHVTTACHHCADPGCLKGCPVKAYDKDPVTGIVVHLDDQCIGCKYCTMMCPYDVPQYSEAKGIVRKCDMCRQRLDVGEAPACVQACPNQAIRITLVRQEDARAAGERGEFLDGAAHPATTAPTTQFVGTARTLKLASGDQFSLRLNHGHLPLVVLLVFTQLSVGAALAGCLLPAQRLGLFLLATISCMLGLAASGLHLGRPFYGYRVFLGLRTSWLSREAVIFGKYFPLIALATASLWFQQYLTFGAIAAWLGVVVGLVGVFCSIMIYVATRRPVWGPVWTGGRFGGTVLLLGAAAAMAAVSGGRDYVIPIALLLIMLSAVRGYLEIRFAAKADADFANPFTRTRELLLDKLHLPTQVRNGLWAIGGGVLPVAWIFASPSGASQAIAVTSFLLLTAAELIDRYLYFTSESTPSMPGVARAGDHG</sequence>
<feature type="transmembrane region" description="Helical" evidence="7">
    <location>
        <begin position="357"/>
        <end position="382"/>
    </location>
</feature>
<dbReference type="GO" id="GO:0030313">
    <property type="term" value="C:cell envelope"/>
    <property type="evidence" value="ECO:0007669"/>
    <property type="project" value="UniProtKB-SubCell"/>
</dbReference>
<reference evidence="9 10" key="1">
    <citation type="submission" date="2006-02" db="EMBL/GenBank/DDBJ databases">
        <authorList>
            <person name="Amann R."/>
            <person name="Ferriera S."/>
            <person name="Johnson J."/>
            <person name="Kravitz S."/>
            <person name="Halpern A."/>
            <person name="Remington K."/>
            <person name="Beeson K."/>
            <person name="Tran B."/>
            <person name="Rogers Y.-H."/>
            <person name="Friedman R."/>
            <person name="Venter J.C."/>
        </authorList>
    </citation>
    <scope>NUCLEOTIDE SEQUENCE [LARGE SCALE GENOMIC DNA]</scope>
    <source>
        <strain evidence="9 10">DSM 3645</strain>
    </source>
</reference>
<dbReference type="CDD" id="cd16371">
    <property type="entry name" value="DMSOR_beta_like"/>
    <property type="match status" value="1"/>
</dbReference>
<feature type="transmembrane region" description="Helical" evidence="7">
    <location>
        <begin position="264"/>
        <end position="286"/>
    </location>
</feature>
<feature type="transmembrane region" description="Helical" evidence="7">
    <location>
        <begin position="292"/>
        <end position="311"/>
    </location>
</feature>
<keyword evidence="7" id="KW-0472">Membrane</keyword>
<dbReference type="RefSeq" id="WP_002653312.1">
    <property type="nucleotide sequence ID" value="NZ_CH672376.1"/>
</dbReference>
<dbReference type="GO" id="GO:0019645">
    <property type="term" value="P:anaerobic electron transport chain"/>
    <property type="evidence" value="ECO:0007669"/>
    <property type="project" value="InterPro"/>
</dbReference>
<feature type="domain" description="4Fe-4S ferredoxin-type" evidence="8">
    <location>
        <begin position="66"/>
        <end position="96"/>
    </location>
</feature>
<comment type="subcellular location">
    <subcellularLocation>
        <location evidence="1">Cell envelope</location>
    </subcellularLocation>
</comment>
<name>A3ZZX1_9BACT</name>
<feature type="transmembrane region" description="Helical" evidence="7">
    <location>
        <begin position="394"/>
        <end position="413"/>
    </location>
</feature>
<feature type="domain" description="4Fe-4S ferredoxin-type" evidence="8">
    <location>
        <begin position="143"/>
        <end position="172"/>
    </location>
</feature>
<organism evidence="9 10">
    <name type="scientific">Blastopirellula marina DSM 3645</name>
    <dbReference type="NCBI Taxonomy" id="314230"/>
    <lineage>
        <taxon>Bacteria</taxon>
        <taxon>Pseudomonadati</taxon>
        <taxon>Planctomycetota</taxon>
        <taxon>Planctomycetia</taxon>
        <taxon>Pirellulales</taxon>
        <taxon>Pirellulaceae</taxon>
        <taxon>Blastopirellula</taxon>
    </lineage>
</organism>
<feature type="transmembrane region" description="Helical" evidence="7">
    <location>
        <begin position="419"/>
        <end position="437"/>
    </location>
</feature>
<evidence type="ECO:0000256" key="4">
    <source>
        <dbReference type="ARBA" id="ARBA00022737"/>
    </source>
</evidence>
<evidence type="ECO:0000256" key="3">
    <source>
        <dbReference type="ARBA" id="ARBA00022723"/>
    </source>
</evidence>
<proteinExistence type="predicted"/>
<keyword evidence="7" id="KW-1133">Transmembrane helix</keyword>
<dbReference type="AlphaFoldDB" id="A3ZZX1"/>
<keyword evidence="3" id="KW-0479">Metal-binding</keyword>
<dbReference type="PANTHER" id="PTHR43545">
    <property type="entry name" value="FORMATE DEHYDROGENASE, NITRATE-INDUCIBLE, IRON-SULFUR SUBUNIT"/>
    <property type="match status" value="1"/>
</dbReference>